<keyword evidence="2" id="KW-1185">Reference proteome</keyword>
<dbReference type="RefSeq" id="WP_145372274.1">
    <property type="nucleotide sequence ID" value="NZ_CP036275.1"/>
</dbReference>
<gene>
    <name evidence="1" type="ORF">Mal4_54140</name>
</gene>
<evidence type="ECO:0000313" key="1">
    <source>
        <dbReference type="EMBL" id="QDU41049.1"/>
    </source>
</evidence>
<sequence>MKAGFVPKKFTKKEWQDNRSRACAGSGVGKALDKWQKDCPAKISEMDAGQVTKAMMTAKALAAALQVAAKKCDKKKQKETLAGIARYEAIVSRYQTLLKQADVALKKRKSVIDSLNFRTVVNDKEILEVFTVFAETKAFIDDSLNTWLLCQKKKYKEAVERFSAGGKGGGDYNTDRETNRILYNSFVKKVYEDPRDVKAAVSTLERDQVQMLSDARHYKSFGTWDKFQEWLDKKFPIKDFSM</sequence>
<proteinExistence type="predicted"/>
<evidence type="ECO:0000313" key="2">
    <source>
        <dbReference type="Proteomes" id="UP000320496"/>
    </source>
</evidence>
<organism evidence="1 2">
    <name type="scientific">Maioricimonas rarisocia</name>
    <dbReference type="NCBI Taxonomy" id="2528026"/>
    <lineage>
        <taxon>Bacteria</taxon>
        <taxon>Pseudomonadati</taxon>
        <taxon>Planctomycetota</taxon>
        <taxon>Planctomycetia</taxon>
        <taxon>Planctomycetales</taxon>
        <taxon>Planctomycetaceae</taxon>
        <taxon>Maioricimonas</taxon>
    </lineage>
</organism>
<accession>A0A517ZF43</accession>
<dbReference type="EMBL" id="CP036275">
    <property type="protein sequence ID" value="QDU41049.1"/>
    <property type="molecule type" value="Genomic_DNA"/>
</dbReference>
<dbReference type="Proteomes" id="UP000320496">
    <property type="component" value="Chromosome"/>
</dbReference>
<reference evidence="1 2" key="1">
    <citation type="submission" date="2019-02" db="EMBL/GenBank/DDBJ databases">
        <title>Deep-cultivation of Planctomycetes and their phenomic and genomic characterization uncovers novel biology.</title>
        <authorList>
            <person name="Wiegand S."/>
            <person name="Jogler M."/>
            <person name="Boedeker C."/>
            <person name="Pinto D."/>
            <person name="Vollmers J."/>
            <person name="Rivas-Marin E."/>
            <person name="Kohn T."/>
            <person name="Peeters S.H."/>
            <person name="Heuer A."/>
            <person name="Rast P."/>
            <person name="Oberbeckmann S."/>
            <person name="Bunk B."/>
            <person name="Jeske O."/>
            <person name="Meyerdierks A."/>
            <person name="Storesund J.E."/>
            <person name="Kallscheuer N."/>
            <person name="Luecker S."/>
            <person name="Lage O.M."/>
            <person name="Pohl T."/>
            <person name="Merkel B.J."/>
            <person name="Hornburger P."/>
            <person name="Mueller R.-W."/>
            <person name="Bruemmer F."/>
            <person name="Labrenz M."/>
            <person name="Spormann A.M."/>
            <person name="Op den Camp H."/>
            <person name="Overmann J."/>
            <person name="Amann R."/>
            <person name="Jetten M.S.M."/>
            <person name="Mascher T."/>
            <person name="Medema M.H."/>
            <person name="Devos D.P."/>
            <person name="Kaster A.-K."/>
            <person name="Ovreas L."/>
            <person name="Rohde M."/>
            <person name="Galperin M.Y."/>
            <person name="Jogler C."/>
        </authorList>
    </citation>
    <scope>NUCLEOTIDE SEQUENCE [LARGE SCALE GENOMIC DNA]</scope>
    <source>
        <strain evidence="1 2">Mal4</strain>
    </source>
</reference>
<dbReference type="AlphaFoldDB" id="A0A517ZF43"/>
<dbReference type="KEGG" id="mri:Mal4_54140"/>
<protein>
    <submittedName>
        <fullName evidence="1">Uncharacterized protein</fullName>
    </submittedName>
</protein>
<name>A0A517ZF43_9PLAN</name>